<gene>
    <name evidence="2" type="ORF">PA7_21370</name>
</gene>
<feature type="region of interest" description="Disordered" evidence="1">
    <location>
        <begin position="79"/>
        <end position="114"/>
    </location>
</feature>
<comment type="caution">
    <text evidence="2">The sequence shown here is derived from an EMBL/GenBank/DDBJ whole genome shotgun (WGS) entry which is preliminary data.</text>
</comment>
<reference evidence="2 3" key="1">
    <citation type="submission" date="2019-07" db="EMBL/GenBank/DDBJ databases">
        <title>Whole genome shotgun sequence of Pseudonocardia asaccharolytica NBRC 16224.</title>
        <authorList>
            <person name="Hosoyama A."/>
            <person name="Uohara A."/>
            <person name="Ohji S."/>
            <person name="Ichikawa N."/>
        </authorList>
    </citation>
    <scope>NUCLEOTIDE SEQUENCE [LARGE SCALE GENOMIC DNA]</scope>
    <source>
        <strain evidence="2 3">NBRC 16224</strain>
    </source>
</reference>
<protein>
    <submittedName>
        <fullName evidence="2">Uncharacterized protein</fullName>
    </submittedName>
</protein>
<accession>A0A511D0H9</accession>
<dbReference type="AlphaFoldDB" id="A0A511D0H9"/>
<evidence type="ECO:0000256" key="1">
    <source>
        <dbReference type="SAM" id="MobiDB-lite"/>
    </source>
</evidence>
<name>A0A511D0H9_9PSEU</name>
<evidence type="ECO:0000313" key="3">
    <source>
        <dbReference type="Proteomes" id="UP000321328"/>
    </source>
</evidence>
<evidence type="ECO:0000313" key="2">
    <source>
        <dbReference type="EMBL" id="GEL18300.1"/>
    </source>
</evidence>
<dbReference type="EMBL" id="BJVI01000018">
    <property type="protein sequence ID" value="GEL18300.1"/>
    <property type="molecule type" value="Genomic_DNA"/>
</dbReference>
<dbReference type="Proteomes" id="UP000321328">
    <property type="component" value="Unassembled WGS sequence"/>
</dbReference>
<sequence>MRRQDRTDGADRSDASICLAAALHLRGRSGRGGHDRRTSAAAGELMAALGLALYRDPASVPPSARRAALRLARQLQLEADPRALAGPPDRARRPTAAKRRSAPFTASIKLGRMG</sequence>
<dbReference type="RefSeq" id="WP_028930278.1">
    <property type="nucleotide sequence ID" value="NZ_AUII01000009.1"/>
</dbReference>
<organism evidence="2 3">
    <name type="scientific">Pseudonocardia asaccharolytica DSM 44247 = NBRC 16224</name>
    <dbReference type="NCBI Taxonomy" id="1123024"/>
    <lineage>
        <taxon>Bacteria</taxon>
        <taxon>Bacillati</taxon>
        <taxon>Actinomycetota</taxon>
        <taxon>Actinomycetes</taxon>
        <taxon>Pseudonocardiales</taxon>
        <taxon>Pseudonocardiaceae</taxon>
        <taxon>Pseudonocardia</taxon>
    </lineage>
</organism>
<keyword evidence="3" id="KW-1185">Reference proteome</keyword>
<proteinExistence type="predicted"/>